<proteinExistence type="inferred from homology"/>
<dbReference type="InterPro" id="IPR006157">
    <property type="entry name" value="FolB_dom"/>
</dbReference>
<evidence type="ECO:0000256" key="5">
    <source>
        <dbReference type="ARBA" id="ARBA00022909"/>
    </source>
</evidence>
<dbReference type="NCBIfam" id="TIGR00526">
    <property type="entry name" value="folB_dom"/>
    <property type="match status" value="1"/>
</dbReference>
<dbReference type="GO" id="GO:0004150">
    <property type="term" value="F:dihydroneopterin aldolase activity"/>
    <property type="evidence" value="ECO:0007669"/>
    <property type="project" value="UniProtKB-EC"/>
</dbReference>
<dbReference type="RefSeq" id="WP_130990387.1">
    <property type="nucleotide sequence ID" value="NZ_SISK01000003.1"/>
</dbReference>
<feature type="domain" description="Dihydroneopterin aldolase/epimerase" evidence="8">
    <location>
        <begin position="7"/>
        <end position="115"/>
    </location>
</feature>
<keyword evidence="6" id="KW-0456">Lyase</keyword>
<dbReference type="OrthoDB" id="7678026at2"/>
<evidence type="ECO:0000259" key="8">
    <source>
        <dbReference type="SMART" id="SM00905"/>
    </source>
</evidence>
<evidence type="ECO:0000256" key="2">
    <source>
        <dbReference type="ARBA" id="ARBA00005013"/>
    </source>
</evidence>
<dbReference type="GO" id="GO:0046656">
    <property type="term" value="P:folic acid biosynthetic process"/>
    <property type="evidence" value="ECO:0007669"/>
    <property type="project" value="UniProtKB-KW"/>
</dbReference>
<dbReference type="Pfam" id="PF02152">
    <property type="entry name" value="FolB"/>
    <property type="match status" value="1"/>
</dbReference>
<dbReference type="GO" id="GO:0005737">
    <property type="term" value="C:cytoplasm"/>
    <property type="evidence" value="ECO:0007669"/>
    <property type="project" value="TreeGrafter"/>
</dbReference>
<comment type="catalytic activity">
    <reaction evidence="1">
        <text>7,8-dihydroneopterin = 6-hydroxymethyl-7,8-dihydropterin + glycolaldehyde</text>
        <dbReference type="Rhea" id="RHEA:10540"/>
        <dbReference type="ChEBI" id="CHEBI:17001"/>
        <dbReference type="ChEBI" id="CHEBI:17071"/>
        <dbReference type="ChEBI" id="CHEBI:44841"/>
        <dbReference type="EC" id="4.1.2.25"/>
    </reaction>
</comment>
<evidence type="ECO:0000256" key="7">
    <source>
        <dbReference type="ARBA" id="ARBA00032903"/>
    </source>
</evidence>
<dbReference type="SUPFAM" id="SSF55620">
    <property type="entry name" value="Tetrahydrobiopterin biosynthesis enzymes-like"/>
    <property type="match status" value="1"/>
</dbReference>
<name>A0A4Q9G251_9RHOB</name>
<accession>A0A4Q9G251</accession>
<organism evidence="9 10">
    <name type="scientific">Paracoccus subflavus</name>
    <dbReference type="NCBI Taxonomy" id="2528244"/>
    <lineage>
        <taxon>Bacteria</taxon>
        <taxon>Pseudomonadati</taxon>
        <taxon>Pseudomonadota</taxon>
        <taxon>Alphaproteobacteria</taxon>
        <taxon>Rhodobacterales</taxon>
        <taxon>Paracoccaceae</taxon>
        <taxon>Paracoccus</taxon>
    </lineage>
</organism>
<evidence type="ECO:0000256" key="6">
    <source>
        <dbReference type="ARBA" id="ARBA00023239"/>
    </source>
</evidence>
<dbReference type="Proteomes" id="UP000293520">
    <property type="component" value="Unassembled WGS sequence"/>
</dbReference>
<comment type="caution">
    <text evidence="9">The sequence shown here is derived from an EMBL/GenBank/DDBJ whole genome shotgun (WGS) entry which is preliminary data.</text>
</comment>
<dbReference type="InterPro" id="IPR006156">
    <property type="entry name" value="Dihydroneopterin_aldolase"/>
</dbReference>
<evidence type="ECO:0000313" key="9">
    <source>
        <dbReference type="EMBL" id="TBN41929.1"/>
    </source>
</evidence>
<gene>
    <name evidence="9" type="ORF">EYE42_05885</name>
</gene>
<dbReference type="Gene3D" id="3.30.1130.10">
    <property type="match status" value="1"/>
</dbReference>
<keyword evidence="5" id="KW-0289">Folate biosynthesis</keyword>
<dbReference type="InterPro" id="IPR043133">
    <property type="entry name" value="GTP-CH-I_C/QueF"/>
</dbReference>
<dbReference type="PANTHER" id="PTHR42844:SF1">
    <property type="entry name" value="DIHYDRONEOPTERIN ALDOLASE 1-RELATED"/>
    <property type="match status" value="1"/>
</dbReference>
<comment type="similarity">
    <text evidence="3">Belongs to the DHNA family.</text>
</comment>
<reference evidence="9 10" key="1">
    <citation type="submission" date="2019-02" db="EMBL/GenBank/DDBJ databases">
        <title>Paracoccus subflavus sp. nov., isolated from marine sediment of the Pacific Ocean.</title>
        <authorList>
            <person name="Zhang G."/>
        </authorList>
    </citation>
    <scope>NUCLEOTIDE SEQUENCE [LARGE SCALE GENOMIC DNA]</scope>
    <source>
        <strain evidence="9 10">GY0581</strain>
    </source>
</reference>
<evidence type="ECO:0000256" key="4">
    <source>
        <dbReference type="ARBA" id="ARBA00013043"/>
    </source>
</evidence>
<dbReference type="PANTHER" id="PTHR42844">
    <property type="entry name" value="DIHYDRONEOPTERIN ALDOLASE 1-RELATED"/>
    <property type="match status" value="1"/>
</dbReference>
<evidence type="ECO:0000256" key="3">
    <source>
        <dbReference type="ARBA" id="ARBA00005708"/>
    </source>
</evidence>
<sequence>MIQPDRIHLRDHVVQAEIGAFQSERGRTQRLRFELSVDLRDPVGAEDDDVDRILSYDVLVQAVDAALADGRCNLVETLAERIAAEVLADPRAARITVTVEKLDRGPGALGITIARDAARMAVSGQRPAVQIVVGQPDRLPDDLSGGTVVVMPDGPARPLPCGGDPRRIALLGFDQAAWILAEALGIEVAETRTELDAAVRAGTPVVWAPLRLAVDAPDLSAEAAPMALWLAGRLSATHIRFAGAGPLPDMPDGLSVKIGRMDETAP</sequence>
<dbReference type="SMART" id="SM00905">
    <property type="entry name" value="FolB"/>
    <property type="match status" value="1"/>
</dbReference>
<comment type="pathway">
    <text evidence="2">Cofactor biosynthesis; tetrahydrofolate biosynthesis; 2-amino-4-hydroxy-6-hydroxymethyl-7,8-dihydropteridine diphosphate from 7,8-dihydroneopterin triphosphate: step 3/4.</text>
</comment>
<evidence type="ECO:0000313" key="10">
    <source>
        <dbReference type="Proteomes" id="UP000293520"/>
    </source>
</evidence>
<dbReference type="EC" id="4.1.2.25" evidence="4"/>
<evidence type="ECO:0000256" key="1">
    <source>
        <dbReference type="ARBA" id="ARBA00001353"/>
    </source>
</evidence>
<dbReference type="AlphaFoldDB" id="A0A4Q9G251"/>
<dbReference type="EMBL" id="SISK01000003">
    <property type="protein sequence ID" value="TBN41929.1"/>
    <property type="molecule type" value="Genomic_DNA"/>
</dbReference>
<protein>
    <recommendedName>
        <fullName evidence="4">dihydroneopterin aldolase</fullName>
        <ecNumber evidence="4">4.1.2.25</ecNumber>
    </recommendedName>
    <alternativeName>
        <fullName evidence="7">7,8-dihydroneopterin aldolase</fullName>
    </alternativeName>
</protein>
<keyword evidence="10" id="KW-1185">Reference proteome</keyword>